<gene>
    <name evidence="1" type="ORF">MRATA1EN3_LOCUS19911</name>
</gene>
<proteinExistence type="predicted"/>
<name>A0ACB0F6I6_RANTA</name>
<evidence type="ECO:0000313" key="2">
    <source>
        <dbReference type="Proteomes" id="UP001162501"/>
    </source>
</evidence>
<dbReference type="EMBL" id="OX596117">
    <property type="protein sequence ID" value="CAI9708698.1"/>
    <property type="molecule type" value="Genomic_DNA"/>
</dbReference>
<reference evidence="1" key="1">
    <citation type="submission" date="2023-05" db="EMBL/GenBank/DDBJ databases">
        <authorList>
            <consortium name="ELIXIR-Norway"/>
        </authorList>
    </citation>
    <scope>NUCLEOTIDE SEQUENCE</scope>
</reference>
<evidence type="ECO:0000313" key="1">
    <source>
        <dbReference type="EMBL" id="CAI9708698.1"/>
    </source>
</evidence>
<dbReference type="Proteomes" id="UP001162501">
    <property type="component" value="Chromosome 33"/>
</dbReference>
<protein>
    <submittedName>
        <fullName evidence="1">Uncharacterized protein</fullName>
    </submittedName>
</protein>
<sequence>MEDLGENTTVLSTLRSLNNFISQRVEGGSGLDVSTSAQGSLQMQYQQSMQLEERAEQIRSKSHLIQVEREKMQMELSHKRARVELERAASASARSYEREMDRNQELLTRIRQLQEREAEAEAKMKEQLERHRSCQQSLDAASRRLREQEGGRAEAEETITALKGRLSDLQWSVMNQEMQVKRLESEKQELKEQLDLQHQKWQEANQKVQELQASQEGLADQGQRIKDLEQKLSLQEQDAAIVKNMRSELVRLPTLERELRQLREENACLRETRDTNGLLREELEGLQRRLGRQEKMQETLVDLELEKERLLTKLQSWERLDQATGLSIRTPEDLSRFIVELQQRELTLKDRNSSITSRRVPLGRHAQRHSRDTRVSCARGSRFSSAVTSRVSRTPRGAVCRGPAGVALVSGQALGAGLGDLLSERVSRSAAPSLRGSCLPGSWCLCLKRLCARLLSPRSLLDALPLTLEGALHARTKGDPVLIGCPALLGLEDVALTGVSLPAVCPAGSVDTARESVQCTCSSRGLGPPGRVPPSLWWLGLGRQGGTGGSRACAAQRVERLVPLRPGRGSGEGWARRAGSGPGRMRGCTRVSRGASCLAARPLLRDAAACACRRGPASPLPDGPSEGGGSLHCECPGAGRLSPVCAIALCDGRIADSLRGPQEAVTVEGGHYEVAVSWAPVACSSVRSLMEKGSVLSAGPGARGGRARGTGVLRVPCASLSARVTVVAADRTLWRELRNSVVSPIVSHESCGLLCGLLLSRGSVLPARPCADGTSGERSRSQNGCSRFGFKSPPEERLLCESRVSRTRPAAGGLSLAPRPWPGPRAAQPRSCGAQGELTKPILASQGSAGSRTGAAPRPPRAASLCQERLPAAAR</sequence>
<organism evidence="1 2">
    <name type="scientific">Rangifer tarandus platyrhynchus</name>
    <name type="common">Svalbard reindeer</name>
    <dbReference type="NCBI Taxonomy" id="3082113"/>
    <lineage>
        <taxon>Eukaryota</taxon>
        <taxon>Metazoa</taxon>
        <taxon>Chordata</taxon>
        <taxon>Craniata</taxon>
        <taxon>Vertebrata</taxon>
        <taxon>Euteleostomi</taxon>
        <taxon>Mammalia</taxon>
        <taxon>Eutheria</taxon>
        <taxon>Laurasiatheria</taxon>
        <taxon>Artiodactyla</taxon>
        <taxon>Ruminantia</taxon>
        <taxon>Pecora</taxon>
        <taxon>Cervidae</taxon>
        <taxon>Odocoileinae</taxon>
        <taxon>Rangifer</taxon>
    </lineage>
</organism>
<accession>A0ACB0F6I6</accession>